<feature type="domain" description="Amine oxidase" evidence="1">
    <location>
        <begin position="11"/>
        <end position="413"/>
    </location>
</feature>
<dbReference type="Pfam" id="PF01593">
    <property type="entry name" value="Amino_oxidase"/>
    <property type="match status" value="1"/>
</dbReference>
<dbReference type="InterPro" id="IPR002937">
    <property type="entry name" value="Amino_oxidase"/>
</dbReference>
<dbReference type="Gene3D" id="3.50.50.60">
    <property type="entry name" value="FAD/NAD(P)-binding domain"/>
    <property type="match status" value="1"/>
</dbReference>
<organism evidence="2 3">
    <name type="scientific">Candidatus Viridilinea halotolerans</name>
    <dbReference type="NCBI Taxonomy" id="2491704"/>
    <lineage>
        <taxon>Bacteria</taxon>
        <taxon>Bacillati</taxon>
        <taxon>Chloroflexota</taxon>
        <taxon>Chloroflexia</taxon>
        <taxon>Chloroflexales</taxon>
        <taxon>Chloroflexineae</taxon>
        <taxon>Oscillochloridaceae</taxon>
        <taxon>Candidatus Viridilinea</taxon>
    </lineage>
</organism>
<sequence length="433" mass="47832">MIDIIGGGILGLTMAYELLKGGTPVRVWERSTSLGGLMGRTTLDELGGVSCDRYYHAILSSDRTIMGLLEELGLRSRVGMVATKMGFYHAAQTYPMTTPLEFLRFPPLSMLDRIRLAYTILACRGIKDWRALEQLPVTAWLEGLSGKTATRNIWTPLLRAKFDGDFSQVPATYIWSRLVRTTDTRTKGGSQEMMCYLPNGYQELVDALAAAICARGGTITLGATVDQVRIADRQVVGLSVDGQEIASTRVVLTTQTPIARRLLPPAAVDVDAQWGQLDGYLGIVCMLVVLRHSLTPYYTLNITDERIPFTGIIETTNLIDPSHVGGFHLIYLPKYVAPNSPYAQMDDAQLKEKFLGYLRQMFPKLHEGTIAAVRIGRERYVEPLHPVGATDLIPTLRSAISGLYLANTSQIYPQLTNGESVCSFARQVAIELR</sequence>
<dbReference type="PANTHER" id="PTHR42923">
    <property type="entry name" value="PROTOPORPHYRINOGEN OXIDASE"/>
    <property type="match status" value="1"/>
</dbReference>
<name>A0A426U9R6_9CHLR</name>
<dbReference type="SUPFAM" id="SSF51905">
    <property type="entry name" value="FAD/NAD(P)-binding domain"/>
    <property type="match status" value="1"/>
</dbReference>
<gene>
    <name evidence="2" type="ORF">EI684_01915</name>
</gene>
<dbReference type="GO" id="GO:0016491">
    <property type="term" value="F:oxidoreductase activity"/>
    <property type="evidence" value="ECO:0007669"/>
    <property type="project" value="InterPro"/>
</dbReference>
<dbReference type="PANTHER" id="PTHR42923:SF46">
    <property type="entry name" value="AMINE OXIDASE"/>
    <property type="match status" value="1"/>
</dbReference>
<dbReference type="InterPro" id="IPR036188">
    <property type="entry name" value="FAD/NAD-bd_sf"/>
</dbReference>
<evidence type="ECO:0000313" key="2">
    <source>
        <dbReference type="EMBL" id="RRR77141.1"/>
    </source>
</evidence>
<comment type="caution">
    <text evidence="2">The sequence shown here is derived from an EMBL/GenBank/DDBJ whole genome shotgun (WGS) entry which is preliminary data.</text>
</comment>
<dbReference type="NCBIfam" id="NF005560">
    <property type="entry name" value="PRK07233.1"/>
    <property type="match status" value="1"/>
</dbReference>
<accession>A0A426U9R6</accession>
<protein>
    <submittedName>
        <fullName evidence="2">NAD(P)/FAD-dependent oxidoreductase</fullName>
    </submittedName>
</protein>
<dbReference type="EMBL" id="RSAS01000076">
    <property type="protein sequence ID" value="RRR77141.1"/>
    <property type="molecule type" value="Genomic_DNA"/>
</dbReference>
<reference evidence="2 3" key="1">
    <citation type="submission" date="2018-12" db="EMBL/GenBank/DDBJ databases">
        <title>Genome Sequence of Candidatus Viridilinea halotolerans isolated from saline sulfide-rich spring.</title>
        <authorList>
            <person name="Grouzdev D.S."/>
            <person name="Burganskaya E.I."/>
            <person name="Krutkina M.S."/>
            <person name="Sukhacheva M.V."/>
            <person name="Gorlenko V.M."/>
        </authorList>
    </citation>
    <scope>NUCLEOTIDE SEQUENCE [LARGE SCALE GENOMIC DNA]</scope>
    <source>
        <strain evidence="2">Chok-6</strain>
    </source>
</reference>
<dbReference type="Gene3D" id="3.90.660.20">
    <property type="entry name" value="Protoporphyrinogen oxidase, mitochondrial, domain 2"/>
    <property type="match status" value="1"/>
</dbReference>
<dbReference type="Proteomes" id="UP000280307">
    <property type="component" value="Unassembled WGS sequence"/>
</dbReference>
<proteinExistence type="predicted"/>
<dbReference type="Gene3D" id="1.10.3110.10">
    <property type="entry name" value="protoporphyrinogen ix oxidase, domain 3"/>
    <property type="match status" value="1"/>
</dbReference>
<dbReference type="AlphaFoldDB" id="A0A426U9R6"/>
<evidence type="ECO:0000313" key="3">
    <source>
        <dbReference type="Proteomes" id="UP000280307"/>
    </source>
</evidence>
<dbReference type="InterPro" id="IPR050464">
    <property type="entry name" value="Zeta_carotene_desat/Oxidored"/>
</dbReference>
<evidence type="ECO:0000259" key="1">
    <source>
        <dbReference type="Pfam" id="PF01593"/>
    </source>
</evidence>